<keyword evidence="3" id="KW-1185">Reference proteome</keyword>
<evidence type="ECO:0000313" key="2">
    <source>
        <dbReference type="EMBL" id="KAK8130056.1"/>
    </source>
</evidence>
<sequence>MIPNHKSLMVSSEEWTLAIIAFLSITSIRGVHRRWSHILAGAATIFVLVYVLPHRLWLLDVSPSYLKVLRWTPEDGSAGVKNDLRMVVFGGGNIATVGHKPAGFEDQSASWTEVLCRELDCASYKSYIPRAADPGGSVTSNVVYDMTLNHTLASRNVTDGAAYDYSWLSTEYPSPLHLPDLQQQVNSFLANEPATHPTQETLWVFDFGFWDVWRLSAFPQDISFQLVEVLAAVIFQEIDRLYQASLASMPNPSTKHSMKPTRPSESTFHRPFRVIIPRLFDVSLAPGFETARFRPPPPHTQADELRNAAYLTKHWDSWMDEMTEKWLGLNMPTVIDVTASAGTGFDDDDDESGPGVIQRISSRREVINPNVFKYLLELIADRQLKDSGIEDSRGRGKMPADQSFGHVDEACLQPNATAAAVAPGILEMVPCTEAEEYLFWDGFTVGPRAIRTIGARARDLIERHIEVGAPWLKKPMCSTLIKLWKPACTHNNAFTAQKT</sequence>
<feature type="transmembrane region" description="Helical" evidence="1">
    <location>
        <begin position="38"/>
        <end position="58"/>
    </location>
</feature>
<keyword evidence="1" id="KW-1133">Transmembrane helix</keyword>
<dbReference type="Proteomes" id="UP001392437">
    <property type="component" value="Unassembled WGS sequence"/>
</dbReference>
<comment type="caution">
    <text evidence="2">The sequence shown here is derived from an EMBL/GenBank/DDBJ whole genome shotgun (WGS) entry which is preliminary data.</text>
</comment>
<keyword evidence="1" id="KW-0812">Transmembrane</keyword>
<feature type="transmembrane region" description="Helical" evidence="1">
    <location>
        <begin position="15"/>
        <end position="31"/>
    </location>
</feature>
<proteinExistence type="predicted"/>
<evidence type="ECO:0000313" key="3">
    <source>
        <dbReference type="Proteomes" id="UP001392437"/>
    </source>
</evidence>
<dbReference type="EMBL" id="JAQQWP010000002">
    <property type="protein sequence ID" value="KAK8130056.1"/>
    <property type="molecule type" value="Genomic_DNA"/>
</dbReference>
<name>A0AAW0R8E4_9PEZI</name>
<keyword evidence="1" id="KW-0472">Membrane</keyword>
<evidence type="ECO:0000256" key="1">
    <source>
        <dbReference type="SAM" id="Phobius"/>
    </source>
</evidence>
<accession>A0AAW0R8E4</accession>
<gene>
    <name evidence="2" type="ORF">PG999_002436</name>
</gene>
<protein>
    <submittedName>
        <fullName evidence="2">Uncharacterized protein</fullName>
    </submittedName>
</protein>
<dbReference type="AlphaFoldDB" id="A0AAW0R8E4"/>
<reference evidence="2 3" key="1">
    <citation type="submission" date="2023-01" db="EMBL/GenBank/DDBJ databases">
        <title>Analysis of 21 Apiospora genomes using comparative genomics revels a genus with tremendous synthesis potential of carbohydrate active enzymes and secondary metabolites.</title>
        <authorList>
            <person name="Sorensen T."/>
        </authorList>
    </citation>
    <scope>NUCLEOTIDE SEQUENCE [LARGE SCALE GENOMIC DNA]</scope>
    <source>
        <strain evidence="2 3">CBS 117206</strain>
    </source>
</reference>
<organism evidence="2 3">
    <name type="scientific">Apiospora kogelbergensis</name>
    <dbReference type="NCBI Taxonomy" id="1337665"/>
    <lineage>
        <taxon>Eukaryota</taxon>
        <taxon>Fungi</taxon>
        <taxon>Dikarya</taxon>
        <taxon>Ascomycota</taxon>
        <taxon>Pezizomycotina</taxon>
        <taxon>Sordariomycetes</taxon>
        <taxon>Xylariomycetidae</taxon>
        <taxon>Amphisphaeriales</taxon>
        <taxon>Apiosporaceae</taxon>
        <taxon>Apiospora</taxon>
    </lineage>
</organism>